<feature type="transmembrane region" description="Helical" evidence="1">
    <location>
        <begin position="7"/>
        <end position="27"/>
    </location>
</feature>
<keyword evidence="1" id="KW-0812">Transmembrane</keyword>
<reference evidence="2 3" key="1">
    <citation type="submission" date="2013-07" db="EMBL/GenBank/DDBJ databases">
        <title>Isolation of Lactococcus garvieae strain TRF1 from the fecal material of a timber rattlesnake.</title>
        <authorList>
            <person name="McLaughlin R.W."/>
            <person name="Cochran P.A."/>
            <person name="Dowd S.E."/>
        </authorList>
    </citation>
    <scope>NUCLEOTIDE SEQUENCE [LARGE SCALE GENOMIC DNA]</scope>
    <source>
        <strain evidence="2 3">TRF1</strain>
    </source>
</reference>
<feature type="transmembrane region" description="Helical" evidence="1">
    <location>
        <begin position="47"/>
        <end position="63"/>
    </location>
</feature>
<keyword evidence="1" id="KW-0472">Membrane</keyword>
<evidence type="ECO:0000313" key="2">
    <source>
        <dbReference type="EMBL" id="ETD04450.1"/>
    </source>
</evidence>
<sequence length="128" mass="14685">MKKNKIILGISLVGFIASMFLPSFQGIDIKVFDYTKMNYFELVKEKWWIYVLLLIILVLIRTLSIEKSKILSSIFVSGFIFFNLSLLSLENGHLFINGYPVLWGYAVATLFGLLVSFSLLIDTYKDRG</sequence>
<dbReference type="Proteomes" id="UP000018692">
    <property type="component" value="Unassembled WGS sequence"/>
</dbReference>
<feature type="transmembrane region" description="Helical" evidence="1">
    <location>
        <begin position="70"/>
        <end position="89"/>
    </location>
</feature>
<keyword evidence="1" id="KW-1133">Transmembrane helix</keyword>
<comment type="caution">
    <text evidence="2">The sequence shown here is derived from an EMBL/GenBank/DDBJ whole genome shotgun (WGS) entry which is preliminary data.</text>
</comment>
<dbReference type="AlphaFoldDB" id="V8APC7"/>
<organism evidence="2 3">
    <name type="scientific">Lactococcus garvieae TRF1</name>
    <dbReference type="NCBI Taxonomy" id="1380772"/>
    <lineage>
        <taxon>Bacteria</taxon>
        <taxon>Bacillati</taxon>
        <taxon>Bacillota</taxon>
        <taxon>Bacilli</taxon>
        <taxon>Lactobacillales</taxon>
        <taxon>Streptococcaceae</taxon>
        <taxon>Lactococcus</taxon>
    </lineage>
</organism>
<gene>
    <name evidence="2" type="ORF">N568_0107920</name>
</gene>
<evidence type="ECO:0000313" key="3">
    <source>
        <dbReference type="Proteomes" id="UP000018692"/>
    </source>
</evidence>
<proteinExistence type="predicted"/>
<dbReference type="EMBL" id="AVFE01000027">
    <property type="protein sequence ID" value="ETD04450.1"/>
    <property type="molecule type" value="Genomic_DNA"/>
</dbReference>
<feature type="transmembrane region" description="Helical" evidence="1">
    <location>
        <begin position="101"/>
        <end position="121"/>
    </location>
</feature>
<protein>
    <submittedName>
        <fullName evidence="2">Uncharacterized protein</fullName>
    </submittedName>
</protein>
<name>V8APC7_9LACT</name>
<accession>V8APC7</accession>
<evidence type="ECO:0000256" key="1">
    <source>
        <dbReference type="SAM" id="Phobius"/>
    </source>
</evidence>